<dbReference type="RefSeq" id="XP_026632799.1">
    <property type="nucleotide sequence ID" value="XM_026764331.1"/>
</dbReference>
<organism evidence="1 2">
    <name type="scientific">Aspergillus welwitschiae</name>
    <dbReference type="NCBI Taxonomy" id="1341132"/>
    <lineage>
        <taxon>Eukaryota</taxon>
        <taxon>Fungi</taxon>
        <taxon>Dikarya</taxon>
        <taxon>Ascomycota</taxon>
        <taxon>Pezizomycotina</taxon>
        <taxon>Eurotiomycetes</taxon>
        <taxon>Eurotiomycetidae</taxon>
        <taxon>Eurotiales</taxon>
        <taxon>Aspergillaceae</taxon>
        <taxon>Aspergillus</taxon>
        <taxon>Aspergillus subgen. Circumdati</taxon>
    </lineage>
</organism>
<dbReference type="EMBL" id="KZ852032">
    <property type="protein sequence ID" value="RDH39777.1"/>
    <property type="molecule type" value="Genomic_DNA"/>
</dbReference>
<protein>
    <submittedName>
        <fullName evidence="1">Uncharacterized protein</fullName>
    </submittedName>
</protein>
<dbReference type="AlphaFoldDB" id="A0A3F3QKW0"/>
<evidence type="ECO:0000313" key="2">
    <source>
        <dbReference type="Proteomes" id="UP000253729"/>
    </source>
</evidence>
<evidence type="ECO:0000313" key="1">
    <source>
        <dbReference type="EMBL" id="RDH39777.1"/>
    </source>
</evidence>
<proteinExistence type="predicted"/>
<dbReference type="GeneID" id="38132687"/>
<keyword evidence="2" id="KW-1185">Reference proteome</keyword>
<dbReference type="Proteomes" id="UP000253729">
    <property type="component" value="Unassembled WGS sequence"/>
</dbReference>
<sequence>MALQSRGLIRMDVLCRHTQVTAITGMSEYIIVSSKSSWEECLIVIAVVHPPYPQRGALVQISVNETKCLPPDLTLYIMIITFHEGAY</sequence>
<reference evidence="1 2" key="1">
    <citation type="submission" date="2018-07" db="EMBL/GenBank/DDBJ databases">
        <title>The genomes of Aspergillus section Nigri reveals drivers in fungal speciation.</title>
        <authorList>
            <consortium name="DOE Joint Genome Institute"/>
            <person name="Vesth T.C."/>
            <person name="Nybo J."/>
            <person name="Theobald S."/>
            <person name="Brandl J."/>
            <person name="Frisvad J.C."/>
            <person name="Nielsen K.F."/>
            <person name="Lyhne E.K."/>
            <person name="Kogle M.E."/>
            <person name="Kuo A."/>
            <person name="Riley R."/>
            <person name="Clum A."/>
            <person name="Nolan M."/>
            <person name="Lipzen A."/>
            <person name="Salamov A."/>
            <person name="Henrissat B."/>
            <person name="Wiebenga A."/>
            <person name="De vries R.P."/>
            <person name="Grigoriev I.V."/>
            <person name="Mortensen U.H."/>
            <person name="Andersen M.R."/>
            <person name="Baker S.E."/>
        </authorList>
    </citation>
    <scope>NUCLEOTIDE SEQUENCE [LARGE SCALE GENOMIC DNA]</scope>
    <source>
        <strain evidence="1 2">CBS 139.54b</strain>
    </source>
</reference>
<gene>
    <name evidence="1" type="ORF">BDQ94DRAFT_133667</name>
</gene>
<name>A0A3F3QKW0_9EURO</name>
<accession>A0A3F3QKW0</accession>